<protein>
    <recommendedName>
        <fullName evidence="6">Inositolphosphotransferase Aur1/Ipt1 domain-containing protein</fullName>
    </recommendedName>
</protein>
<dbReference type="AlphaFoldDB" id="G7GUF3"/>
<proteinExistence type="predicted"/>
<feature type="transmembrane region" description="Helical" evidence="5">
    <location>
        <begin position="46"/>
        <end position="63"/>
    </location>
</feature>
<keyword evidence="3 5" id="KW-1133">Transmembrane helix</keyword>
<evidence type="ECO:0000259" key="6">
    <source>
        <dbReference type="Pfam" id="PF14378"/>
    </source>
</evidence>
<feature type="transmembrane region" description="Helical" evidence="5">
    <location>
        <begin position="248"/>
        <end position="269"/>
    </location>
</feature>
<dbReference type="PANTHER" id="PTHR31310">
    <property type="match status" value="1"/>
</dbReference>
<comment type="caution">
    <text evidence="7">The sequence shown here is derived from an EMBL/GenBank/DDBJ whole genome shotgun (WGS) entry which is preliminary data.</text>
</comment>
<name>G7GUF3_9ACTN</name>
<dbReference type="GO" id="GO:0016020">
    <property type="term" value="C:membrane"/>
    <property type="evidence" value="ECO:0007669"/>
    <property type="project" value="UniProtKB-SubCell"/>
</dbReference>
<evidence type="ECO:0000313" key="8">
    <source>
        <dbReference type="Proteomes" id="UP000006023"/>
    </source>
</evidence>
<keyword evidence="2 5" id="KW-0812">Transmembrane</keyword>
<sequence length="322" mass="35521">MTGTRASVGDGAPATRTGSGQTLWRVLGRLPRGFAAVMRYFVAPRWWVEIIVLGALYGIYSMIRNMADGDVGIAFTNGRDILAWEDEFGLAFERWLNEFVNDTPPVAALSALEYASLHFIVTPGVLIWLFVAHRNRYRLMSSVLVITTGFALVGFYSMPTAPPRMLADERFVDIMAKTGSWGWWPDSGAPGSDAVSNQFAAMPSLHCAWATWCGIMLVHFGRRHWVRVLGCLYPFTTFFVVMGTGNHYFIDVVAGLATLLAGAVAAYGLRYLWRRYLASPLSGVSWKDFDRAEATTGDMPVVAGADRTPVESRAAERVTPES</sequence>
<dbReference type="InterPro" id="IPR026841">
    <property type="entry name" value="Aur1/Ipt1"/>
</dbReference>
<dbReference type="Pfam" id="PF14378">
    <property type="entry name" value="PAP2_3"/>
    <property type="match status" value="1"/>
</dbReference>
<accession>G7GUF3</accession>
<evidence type="ECO:0000256" key="2">
    <source>
        <dbReference type="ARBA" id="ARBA00022692"/>
    </source>
</evidence>
<evidence type="ECO:0000256" key="4">
    <source>
        <dbReference type="ARBA" id="ARBA00023136"/>
    </source>
</evidence>
<dbReference type="STRING" id="1075090.GOAMR_63_00750"/>
<dbReference type="EMBL" id="BAED01000063">
    <property type="protein sequence ID" value="GAB07228.1"/>
    <property type="molecule type" value="Genomic_DNA"/>
</dbReference>
<comment type="subcellular location">
    <subcellularLocation>
        <location evidence="1">Membrane</location>
        <topology evidence="1">Multi-pass membrane protein</topology>
    </subcellularLocation>
</comment>
<dbReference type="CDD" id="cd03386">
    <property type="entry name" value="PAP2_Aur1_like"/>
    <property type="match status" value="1"/>
</dbReference>
<keyword evidence="4 5" id="KW-0472">Membrane</keyword>
<evidence type="ECO:0000256" key="1">
    <source>
        <dbReference type="ARBA" id="ARBA00004141"/>
    </source>
</evidence>
<dbReference type="InterPro" id="IPR052185">
    <property type="entry name" value="IPC_Synthase-Related"/>
</dbReference>
<feature type="transmembrane region" description="Helical" evidence="5">
    <location>
        <begin position="199"/>
        <end position="218"/>
    </location>
</feature>
<reference evidence="7 8" key="1">
    <citation type="submission" date="2011-11" db="EMBL/GenBank/DDBJ databases">
        <title>Whole genome shotgun sequence of Gordonia amarae NBRC 15530.</title>
        <authorList>
            <person name="Takarada H."/>
            <person name="Hosoyama A."/>
            <person name="Tsuchikane K."/>
            <person name="Katsumata H."/>
            <person name="Yamazaki S."/>
            <person name="Fujita N."/>
        </authorList>
    </citation>
    <scope>NUCLEOTIDE SEQUENCE [LARGE SCALE GENOMIC DNA]</scope>
    <source>
        <strain evidence="7 8">NBRC 15530</strain>
    </source>
</reference>
<feature type="transmembrane region" description="Helical" evidence="5">
    <location>
        <begin position="225"/>
        <end position="242"/>
    </location>
</feature>
<evidence type="ECO:0000256" key="5">
    <source>
        <dbReference type="SAM" id="Phobius"/>
    </source>
</evidence>
<dbReference type="Proteomes" id="UP000006023">
    <property type="component" value="Unassembled WGS sequence"/>
</dbReference>
<feature type="transmembrane region" description="Helical" evidence="5">
    <location>
        <begin position="139"/>
        <end position="158"/>
    </location>
</feature>
<evidence type="ECO:0000256" key="3">
    <source>
        <dbReference type="ARBA" id="ARBA00022989"/>
    </source>
</evidence>
<keyword evidence="8" id="KW-1185">Reference proteome</keyword>
<evidence type="ECO:0000313" key="7">
    <source>
        <dbReference type="EMBL" id="GAB07228.1"/>
    </source>
</evidence>
<gene>
    <name evidence="7" type="ORF">GOAMR_63_00750</name>
</gene>
<dbReference type="eggNOG" id="COG0671">
    <property type="taxonomic scope" value="Bacteria"/>
</dbReference>
<dbReference type="RefSeq" id="WP_005191615.1">
    <property type="nucleotide sequence ID" value="NZ_BAED01000063.1"/>
</dbReference>
<organism evidence="7 8">
    <name type="scientific">Gordonia amarae NBRC 15530</name>
    <dbReference type="NCBI Taxonomy" id="1075090"/>
    <lineage>
        <taxon>Bacteria</taxon>
        <taxon>Bacillati</taxon>
        <taxon>Actinomycetota</taxon>
        <taxon>Actinomycetes</taxon>
        <taxon>Mycobacteriales</taxon>
        <taxon>Gordoniaceae</taxon>
        <taxon>Gordonia</taxon>
    </lineage>
</organism>
<feature type="domain" description="Inositolphosphotransferase Aur1/Ipt1" evidence="6">
    <location>
        <begin position="80"/>
        <end position="264"/>
    </location>
</feature>
<feature type="transmembrane region" description="Helical" evidence="5">
    <location>
        <begin position="114"/>
        <end position="132"/>
    </location>
</feature>
<dbReference type="PANTHER" id="PTHR31310:SF7">
    <property type="entry name" value="PA-PHOSPHATASE RELATED-FAMILY PROTEIN DDB_G0268928"/>
    <property type="match status" value="1"/>
</dbReference>